<name>A0A7J5D5A1_9ACTN</name>
<feature type="transmembrane region" description="Helical" evidence="1">
    <location>
        <begin position="142"/>
        <end position="163"/>
    </location>
</feature>
<feature type="compositionally biased region" description="Low complexity" evidence="2">
    <location>
        <begin position="264"/>
        <end position="281"/>
    </location>
</feature>
<feature type="transmembrane region" description="Helical" evidence="1">
    <location>
        <begin position="82"/>
        <end position="103"/>
    </location>
</feature>
<dbReference type="AlphaFoldDB" id="A0A7J5D5A1"/>
<keyword evidence="1" id="KW-1133">Transmembrane helix</keyword>
<dbReference type="PANTHER" id="PTHR35152:SF1">
    <property type="entry name" value="DOMAIN SIGNALLING PROTEIN, PUTATIVE (AFU_ORTHOLOGUE AFUA_5G11310)-RELATED"/>
    <property type="match status" value="1"/>
</dbReference>
<dbReference type="InterPro" id="IPR005330">
    <property type="entry name" value="MHYT_dom"/>
</dbReference>
<gene>
    <name evidence="4" type="ORF">F8144_40105</name>
</gene>
<evidence type="ECO:0000313" key="5">
    <source>
        <dbReference type="Proteomes" id="UP000442990"/>
    </source>
</evidence>
<proteinExistence type="predicted"/>
<feature type="transmembrane region" description="Helical" evidence="1">
    <location>
        <begin position="46"/>
        <end position="70"/>
    </location>
</feature>
<dbReference type="Pfam" id="PF03707">
    <property type="entry name" value="MHYT"/>
    <property type="match status" value="2"/>
</dbReference>
<dbReference type="EMBL" id="WBKG01000054">
    <property type="protein sequence ID" value="KAB1978202.1"/>
    <property type="molecule type" value="Genomic_DNA"/>
</dbReference>
<feature type="transmembrane region" description="Helical" evidence="1">
    <location>
        <begin position="110"/>
        <end position="130"/>
    </location>
</feature>
<protein>
    <recommendedName>
        <fullName evidence="3">MHYT domain-containing protein</fullName>
    </recommendedName>
</protein>
<dbReference type="PANTHER" id="PTHR35152">
    <property type="entry name" value="DOMAIN SIGNALLING PROTEIN, PUTATIVE (AFU_ORTHOLOGUE AFUA_5G11310)-RELATED"/>
    <property type="match status" value="1"/>
</dbReference>
<feature type="transmembrane region" description="Helical" evidence="1">
    <location>
        <begin position="175"/>
        <end position="200"/>
    </location>
</feature>
<organism evidence="4 5">
    <name type="scientific">Streptomyces triticiradicis</name>
    <dbReference type="NCBI Taxonomy" id="2651189"/>
    <lineage>
        <taxon>Bacteria</taxon>
        <taxon>Bacillati</taxon>
        <taxon>Actinomycetota</taxon>
        <taxon>Actinomycetes</taxon>
        <taxon>Kitasatosporales</taxon>
        <taxon>Streptomycetaceae</taxon>
        <taxon>Streptomyces</taxon>
    </lineage>
</organism>
<accession>A0A7J5D5A1</accession>
<dbReference type="GO" id="GO:0016020">
    <property type="term" value="C:membrane"/>
    <property type="evidence" value="ECO:0007669"/>
    <property type="project" value="UniProtKB-UniRule"/>
</dbReference>
<dbReference type="RefSeq" id="WP_151474355.1">
    <property type="nucleotide sequence ID" value="NZ_WBKG01000054.1"/>
</dbReference>
<feature type="region of interest" description="Disordered" evidence="2">
    <location>
        <begin position="253"/>
        <end position="300"/>
    </location>
</feature>
<feature type="transmembrane region" description="Helical" evidence="1">
    <location>
        <begin position="220"/>
        <end position="242"/>
    </location>
</feature>
<keyword evidence="1" id="KW-0812">Transmembrane</keyword>
<evidence type="ECO:0000259" key="3">
    <source>
        <dbReference type="PROSITE" id="PS50924"/>
    </source>
</evidence>
<reference evidence="4 5" key="1">
    <citation type="submission" date="2019-09" db="EMBL/GenBank/DDBJ databases">
        <title>Isolation and identification of active actinomycetes.</title>
        <authorList>
            <person name="Yu Z."/>
            <person name="Han C."/>
            <person name="Yu B."/>
        </authorList>
    </citation>
    <scope>NUCLEOTIDE SEQUENCE [LARGE SCALE GENOMIC DNA]</scope>
    <source>
        <strain evidence="4 5">NEAU-H2</strain>
    </source>
</reference>
<feature type="domain" description="MHYT" evidence="3">
    <location>
        <begin position="10"/>
        <end position="199"/>
    </location>
</feature>
<dbReference type="PROSITE" id="PS50924">
    <property type="entry name" value="MHYT"/>
    <property type="match status" value="1"/>
</dbReference>
<feature type="transmembrane region" description="Helical" evidence="1">
    <location>
        <begin position="16"/>
        <end position="34"/>
    </location>
</feature>
<evidence type="ECO:0000256" key="2">
    <source>
        <dbReference type="SAM" id="MobiDB-lite"/>
    </source>
</evidence>
<dbReference type="Proteomes" id="UP000442990">
    <property type="component" value="Unassembled WGS sequence"/>
</dbReference>
<sequence length="300" mass="30997">MQGTVDDFAFGAATPAASYLVACVGSALGLRCVVRSLSNRQSWKPGWLVLGAATIGCGIWTMHFVAMVGFRIQGIPIDYDSRLTSLGLVVAVVVVGLGVFAVGYRGATPVTLTAAGILTGLAVVATYYIGMASLELNGSLEYDSLTVVVSVLIAVTAATAALWTAASYRGFPAALGATLLMGVALTGTHYTGMAALGVHLRGATDASYMTGMYGNASPVSILLPMIIGPVVFLVLSGVVVMFDPQLVLGGGDWSRAAPRRRRGAGTAPERPAQPRQPAQNASLFESRDQPAGRHAGPRGR</sequence>
<comment type="caution">
    <text evidence="4">The sequence shown here is derived from an EMBL/GenBank/DDBJ whole genome shotgun (WGS) entry which is preliminary data.</text>
</comment>
<evidence type="ECO:0000313" key="4">
    <source>
        <dbReference type="EMBL" id="KAB1978202.1"/>
    </source>
</evidence>
<evidence type="ECO:0000256" key="1">
    <source>
        <dbReference type="PROSITE-ProRule" id="PRU00244"/>
    </source>
</evidence>
<keyword evidence="5" id="KW-1185">Reference proteome</keyword>
<keyword evidence="1" id="KW-0472">Membrane</keyword>